<keyword evidence="1" id="KW-0732">Signal</keyword>
<dbReference type="RefSeq" id="WP_230477404.1">
    <property type="nucleotide sequence ID" value="NZ_CP072842.1"/>
</dbReference>
<accession>A0ABX7XFI4</accession>
<evidence type="ECO:0000313" key="3">
    <source>
        <dbReference type="Proteomes" id="UP000672011"/>
    </source>
</evidence>
<sequence>MKKIILIGALLVSSFSIAEFNNSTNLLVKINKEKFVESKSTPDACFVRECTITTTVGPDGNTYTEKSCTPWVQVLCPNTEEESAPGIY</sequence>
<reference evidence="3" key="2">
    <citation type="submission" date="2021-04" db="EMBL/GenBank/DDBJ databases">
        <title>Taxonomy of Flavobacteriaceae bacterium ZY171143.</title>
        <authorList>
            <person name="Li F."/>
        </authorList>
    </citation>
    <scope>NUCLEOTIDE SEQUENCE [LARGE SCALE GENOMIC DNA]</scope>
    <source>
        <strain evidence="3">ZY171143</strain>
    </source>
</reference>
<dbReference type="EMBL" id="CP072842">
    <property type="protein sequence ID" value="QTV06644.1"/>
    <property type="molecule type" value="Genomic_DNA"/>
</dbReference>
<proteinExistence type="predicted"/>
<organism evidence="2 3">
    <name type="scientific">Faecalibacter bovis</name>
    <dbReference type="NCBI Taxonomy" id="2898187"/>
    <lineage>
        <taxon>Bacteria</taxon>
        <taxon>Pseudomonadati</taxon>
        <taxon>Bacteroidota</taxon>
        <taxon>Flavobacteriia</taxon>
        <taxon>Flavobacteriales</taxon>
        <taxon>Weeksellaceae</taxon>
        <taxon>Faecalibacter</taxon>
    </lineage>
</organism>
<dbReference type="Proteomes" id="UP000672011">
    <property type="component" value="Chromosome"/>
</dbReference>
<keyword evidence="3" id="KW-1185">Reference proteome</keyword>
<protein>
    <recommendedName>
        <fullName evidence="4">Secreted protein</fullName>
    </recommendedName>
</protein>
<feature type="chain" id="PRO_5046012777" description="Secreted protein" evidence="1">
    <location>
        <begin position="19"/>
        <end position="88"/>
    </location>
</feature>
<reference evidence="2 3" key="1">
    <citation type="journal article" date="2021" name="Int. J. Syst. Evol. Microbiol.">
        <title>Faecalibacter bovis sp. nov., isolated from cow faeces.</title>
        <authorList>
            <person name="Li F."/>
            <person name="Zhao W."/>
            <person name="Hong Q."/>
            <person name="Shao Q."/>
            <person name="Song J."/>
            <person name="Yang S."/>
        </authorList>
    </citation>
    <scope>NUCLEOTIDE SEQUENCE [LARGE SCALE GENOMIC DNA]</scope>
    <source>
        <strain evidence="2 3">ZY171143</strain>
    </source>
</reference>
<feature type="signal peptide" evidence="1">
    <location>
        <begin position="1"/>
        <end position="18"/>
    </location>
</feature>
<name>A0ABX7XFI4_9FLAO</name>
<gene>
    <name evidence="2" type="ORF">J9309_04835</name>
</gene>
<evidence type="ECO:0000256" key="1">
    <source>
        <dbReference type="SAM" id="SignalP"/>
    </source>
</evidence>
<evidence type="ECO:0000313" key="2">
    <source>
        <dbReference type="EMBL" id="QTV06644.1"/>
    </source>
</evidence>
<evidence type="ECO:0008006" key="4">
    <source>
        <dbReference type="Google" id="ProtNLM"/>
    </source>
</evidence>